<protein>
    <submittedName>
        <fullName evidence="2">Uncharacterized protein</fullName>
    </submittedName>
</protein>
<organism evidence="2 3">
    <name type="scientific">Eumeta variegata</name>
    <name type="common">Bagworm moth</name>
    <name type="synonym">Eumeta japonica</name>
    <dbReference type="NCBI Taxonomy" id="151549"/>
    <lineage>
        <taxon>Eukaryota</taxon>
        <taxon>Metazoa</taxon>
        <taxon>Ecdysozoa</taxon>
        <taxon>Arthropoda</taxon>
        <taxon>Hexapoda</taxon>
        <taxon>Insecta</taxon>
        <taxon>Pterygota</taxon>
        <taxon>Neoptera</taxon>
        <taxon>Endopterygota</taxon>
        <taxon>Lepidoptera</taxon>
        <taxon>Glossata</taxon>
        <taxon>Ditrysia</taxon>
        <taxon>Tineoidea</taxon>
        <taxon>Psychidae</taxon>
        <taxon>Oiketicinae</taxon>
        <taxon>Eumeta</taxon>
    </lineage>
</organism>
<name>A0A4C1UT57_EUMVA</name>
<feature type="region of interest" description="Disordered" evidence="1">
    <location>
        <begin position="1"/>
        <end position="35"/>
    </location>
</feature>
<dbReference type="AlphaFoldDB" id="A0A4C1UT57"/>
<feature type="compositionally biased region" description="Polar residues" evidence="1">
    <location>
        <begin position="1"/>
        <end position="12"/>
    </location>
</feature>
<proteinExistence type="predicted"/>
<reference evidence="2 3" key="1">
    <citation type="journal article" date="2019" name="Commun. Biol.">
        <title>The bagworm genome reveals a unique fibroin gene that provides high tensile strength.</title>
        <authorList>
            <person name="Kono N."/>
            <person name="Nakamura H."/>
            <person name="Ohtoshi R."/>
            <person name="Tomita M."/>
            <person name="Numata K."/>
            <person name="Arakawa K."/>
        </authorList>
    </citation>
    <scope>NUCLEOTIDE SEQUENCE [LARGE SCALE GENOMIC DNA]</scope>
</reference>
<keyword evidence="3" id="KW-1185">Reference proteome</keyword>
<dbReference type="Proteomes" id="UP000299102">
    <property type="component" value="Unassembled WGS sequence"/>
</dbReference>
<evidence type="ECO:0000313" key="2">
    <source>
        <dbReference type="EMBL" id="GBP29410.1"/>
    </source>
</evidence>
<evidence type="ECO:0000313" key="3">
    <source>
        <dbReference type="Proteomes" id="UP000299102"/>
    </source>
</evidence>
<evidence type="ECO:0000256" key="1">
    <source>
        <dbReference type="SAM" id="MobiDB-lite"/>
    </source>
</evidence>
<feature type="non-terminal residue" evidence="2">
    <location>
        <position position="35"/>
    </location>
</feature>
<comment type="caution">
    <text evidence="2">The sequence shown here is derived from an EMBL/GenBank/DDBJ whole genome shotgun (WGS) entry which is preliminary data.</text>
</comment>
<accession>A0A4C1UT57</accession>
<sequence>MRGTNEQASLQRVTGHRCPWTPATPDESPLRCRPL</sequence>
<gene>
    <name evidence="2" type="ORF">EVAR_22022_1</name>
</gene>
<dbReference type="EMBL" id="BGZK01000220">
    <property type="protein sequence ID" value="GBP29410.1"/>
    <property type="molecule type" value="Genomic_DNA"/>
</dbReference>